<evidence type="ECO:0000313" key="1">
    <source>
        <dbReference type="EnsemblPlants" id="MELO3C022757.2.1"/>
    </source>
</evidence>
<dbReference type="Gramene" id="MELO3C022757.2.1">
    <property type="protein sequence ID" value="MELO3C022757.2.1"/>
    <property type="gene ID" value="MELO3C022757.2"/>
</dbReference>
<protein>
    <submittedName>
        <fullName evidence="1">Uncharacterized protein</fullName>
    </submittedName>
</protein>
<organism evidence="1">
    <name type="scientific">Cucumis melo</name>
    <name type="common">Muskmelon</name>
    <dbReference type="NCBI Taxonomy" id="3656"/>
    <lineage>
        <taxon>Eukaryota</taxon>
        <taxon>Viridiplantae</taxon>
        <taxon>Streptophyta</taxon>
        <taxon>Embryophyta</taxon>
        <taxon>Tracheophyta</taxon>
        <taxon>Spermatophyta</taxon>
        <taxon>Magnoliopsida</taxon>
        <taxon>eudicotyledons</taxon>
        <taxon>Gunneridae</taxon>
        <taxon>Pentapetalae</taxon>
        <taxon>rosids</taxon>
        <taxon>fabids</taxon>
        <taxon>Cucurbitales</taxon>
        <taxon>Cucurbitaceae</taxon>
        <taxon>Benincaseae</taxon>
        <taxon>Cucumis</taxon>
    </lineage>
</organism>
<dbReference type="EnsemblPlants" id="MELO3C022757.2.1">
    <property type="protein sequence ID" value="MELO3C022757.2.1"/>
    <property type="gene ID" value="MELO3C022757.2"/>
</dbReference>
<name>A0A9I9DS15_CUCME</name>
<reference evidence="1" key="1">
    <citation type="submission" date="2023-03" db="UniProtKB">
        <authorList>
            <consortium name="EnsemblPlants"/>
        </authorList>
    </citation>
    <scope>IDENTIFICATION</scope>
</reference>
<proteinExistence type="predicted"/>
<accession>A0A9I9DS15</accession>
<dbReference type="AlphaFoldDB" id="A0A9I9DS15"/>
<sequence length="113" mass="12854">MAIITGVGCRRFVGGVTKGGSRRLTGDDHRSDDHQRWWSKIGQRRSLEMVSESWLTNVPTLGVTSGGGRRWASNDHRRWSPKVGQQTFQPLESLEVVVRHWSVQELVDELFNP</sequence>